<evidence type="ECO:0000313" key="1">
    <source>
        <dbReference type="EMBL" id="CDG12902.1"/>
    </source>
</evidence>
<dbReference type="Proteomes" id="UP000018979">
    <property type="component" value="Chromosome I"/>
</dbReference>
<gene>
    <name evidence="1" type="ORF">SMDB11_2328</name>
</gene>
<reference evidence="1 2" key="3">
    <citation type="journal article" date="2014" name="Genome Biol. Evol.">
        <title>Genome evolution and plasticity of Serratia marcescens, an important multidrug-resistant nosocomial pathogen.</title>
        <authorList>
            <person name="Iguchi A."/>
            <person name="Nagaya Y."/>
            <person name="Pradel E."/>
            <person name="Ooka T."/>
            <person name="Ogura Y."/>
            <person name="Katsura K."/>
            <person name="Kurokawa K."/>
            <person name="Oshima K."/>
            <person name="Hattori M."/>
            <person name="Parkhill J."/>
            <person name="Sebaihia M."/>
            <person name="Coulthurst S.J."/>
            <person name="Gotoh N."/>
            <person name="Thomson N.R."/>
            <person name="Ewbank J.J."/>
            <person name="Hayashi T."/>
        </authorList>
    </citation>
    <scope>NUCLEOTIDE SEQUENCE [LARGE SCALE GENOMIC DNA]</scope>
    <source>
        <strain evidence="1 2">Db11</strain>
    </source>
</reference>
<organism evidence="1 2">
    <name type="scientific">Serratia marcescens subsp. marcescens Db11</name>
    <dbReference type="NCBI Taxonomy" id="273526"/>
    <lineage>
        <taxon>Bacteria</taxon>
        <taxon>Pseudomonadati</taxon>
        <taxon>Pseudomonadota</taxon>
        <taxon>Gammaproteobacteria</taxon>
        <taxon>Enterobacterales</taxon>
        <taxon>Yersiniaceae</taxon>
        <taxon>Serratia</taxon>
    </lineage>
</organism>
<dbReference type="EMBL" id="HG326223">
    <property type="protein sequence ID" value="CDG12902.1"/>
    <property type="molecule type" value="Genomic_DNA"/>
</dbReference>
<reference evidence="1 2" key="1">
    <citation type="submission" date="2013-06" db="EMBL/GenBank/DDBJ databases">
        <authorList>
            <person name="Aslett M."/>
        </authorList>
    </citation>
    <scope>NUCLEOTIDE SEQUENCE [LARGE SCALE GENOMIC DNA]</scope>
    <source>
        <strain evidence="1 2">Db11</strain>
    </source>
</reference>
<dbReference type="KEGG" id="smac:SMDB11_2328"/>
<proteinExistence type="predicted"/>
<accession>A0ABC9IK46</accession>
<dbReference type="AlphaFoldDB" id="A0ABC9IK46"/>
<protein>
    <submittedName>
        <fullName evidence="1">Uncharacterized protein</fullName>
    </submittedName>
</protein>
<reference evidence="2" key="2">
    <citation type="submission" date="2013-11" db="EMBL/GenBank/DDBJ databases">
        <title>Genome sequences of clinical and environmental isolates of Serratia marcescens.</title>
        <authorList>
            <person name="Iguchi A."/>
            <person name="Komatsu H."/>
            <person name="Nagaya Y."/>
            <person name="Ogura Y."/>
            <person name="Katsura K."/>
            <person name="Kurokawa K."/>
            <person name="Ooka T."/>
            <person name="Hattori M."/>
            <person name="Gotoh N."/>
            <person name="Thomson N."/>
            <person name="Hayashi T."/>
        </authorList>
    </citation>
    <scope>NUCLEOTIDE SEQUENCE [LARGE SCALE GENOMIC DNA]</scope>
    <source>
        <strain evidence="2">Db11</strain>
    </source>
</reference>
<name>A0ABC9IK46_SERMA</name>
<evidence type="ECO:0000313" key="2">
    <source>
        <dbReference type="Proteomes" id="UP000018979"/>
    </source>
</evidence>
<sequence length="64" mass="7464">MFVVMIKKEVLIISMESKKIYKIMIFICKKSKTPGGALFDHSKNALKDIKKTTHEFFLRLFLAN</sequence>